<feature type="transmembrane region" description="Helical" evidence="1">
    <location>
        <begin position="48"/>
        <end position="69"/>
    </location>
</feature>
<sequence>MDWQNFYAGPVSSGFMGVAGLLLVLVVLWTLVWKGMALWKAAKEGSKGWFVVLLLVNTLGILEILYLYVFSKKSGQSVEAPRL</sequence>
<protein>
    <recommendedName>
        <fullName evidence="2">DUF5652 domain-containing protein</fullName>
    </recommendedName>
</protein>
<gene>
    <name evidence="3" type="ORF">A3A96_01845</name>
</gene>
<comment type="caution">
    <text evidence="3">The sequence shown here is derived from an EMBL/GenBank/DDBJ whole genome shotgun (WGS) entry which is preliminary data.</text>
</comment>
<feature type="domain" description="DUF5652" evidence="2">
    <location>
        <begin position="20"/>
        <end position="74"/>
    </location>
</feature>
<keyword evidence="1" id="KW-1133">Transmembrane helix</keyword>
<evidence type="ECO:0000256" key="1">
    <source>
        <dbReference type="SAM" id="Phobius"/>
    </source>
</evidence>
<reference evidence="3 4" key="1">
    <citation type="journal article" date="2016" name="Nat. Commun.">
        <title>Thousands of microbial genomes shed light on interconnected biogeochemical processes in an aquifer system.</title>
        <authorList>
            <person name="Anantharaman K."/>
            <person name="Brown C.T."/>
            <person name="Hug L.A."/>
            <person name="Sharon I."/>
            <person name="Castelle C.J."/>
            <person name="Probst A.J."/>
            <person name="Thomas B.C."/>
            <person name="Singh A."/>
            <person name="Wilkins M.J."/>
            <person name="Karaoz U."/>
            <person name="Brodie E.L."/>
            <person name="Williams K.H."/>
            <person name="Hubbard S.S."/>
            <person name="Banfield J.F."/>
        </authorList>
    </citation>
    <scope>NUCLEOTIDE SEQUENCE [LARGE SCALE GENOMIC DNA]</scope>
</reference>
<organism evidence="3 4">
    <name type="scientific">Candidatus Zambryskibacteria bacterium RIFCSPLOWO2_01_FULL_39_39</name>
    <dbReference type="NCBI Taxonomy" id="1802758"/>
    <lineage>
        <taxon>Bacteria</taxon>
        <taxon>Candidatus Zambryskiibacteriota</taxon>
    </lineage>
</organism>
<dbReference type="Pfam" id="PF18893">
    <property type="entry name" value="DUF5652"/>
    <property type="match status" value="1"/>
</dbReference>
<keyword evidence="1" id="KW-0812">Transmembrane</keyword>
<dbReference type="Proteomes" id="UP000177707">
    <property type="component" value="Unassembled WGS sequence"/>
</dbReference>
<name>A0A1G2TVR4_9BACT</name>
<evidence type="ECO:0000313" key="4">
    <source>
        <dbReference type="Proteomes" id="UP000177707"/>
    </source>
</evidence>
<dbReference type="AlphaFoldDB" id="A0A1G2TVR4"/>
<proteinExistence type="predicted"/>
<evidence type="ECO:0000259" key="2">
    <source>
        <dbReference type="Pfam" id="PF18893"/>
    </source>
</evidence>
<dbReference type="EMBL" id="MHWB01000013">
    <property type="protein sequence ID" value="OHB01415.1"/>
    <property type="molecule type" value="Genomic_DNA"/>
</dbReference>
<evidence type="ECO:0000313" key="3">
    <source>
        <dbReference type="EMBL" id="OHB01415.1"/>
    </source>
</evidence>
<keyword evidence="1" id="KW-0472">Membrane</keyword>
<dbReference type="STRING" id="1802758.A3A96_01845"/>
<accession>A0A1G2TVR4</accession>
<feature type="transmembrane region" description="Helical" evidence="1">
    <location>
        <begin position="15"/>
        <end position="36"/>
    </location>
</feature>
<dbReference type="InterPro" id="IPR043712">
    <property type="entry name" value="DUF5652"/>
</dbReference>